<reference evidence="2 3" key="2">
    <citation type="journal article" date="2016" name="Genome Announc.">
        <title>Draft Genome Sequence of Erythromycin- and Oxytetracycline-Sensitive Nocardia seriolae Strain U-1 (NBRC 110359).</title>
        <authorList>
            <person name="Imajoh M."/>
            <person name="Sukeda M."/>
            <person name="Shimizu M."/>
            <person name="Yamane J."/>
            <person name="Ohnishi K."/>
            <person name="Oshima S."/>
        </authorList>
    </citation>
    <scope>NUCLEOTIDE SEQUENCE [LARGE SCALE GENOMIC DNA]</scope>
    <source>
        <strain evidence="2 3">U-1</strain>
    </source>
</reference>
<protein>
    <recommendedName>
        <fullName evidence="5">Type II toxin-antitoxin system PemK/MazF family toxin</fullName>
    </recommendedName>
</protein>
<dbReference type="KEGG" id="nsr:NS506_01985"/>
<proteinExistence type="predicted"/>
<dbReference type="AlphaFoldDB" id="A0ABC9YSY8"/>
<dbReference type="EMBL" id="CP017839">
    <property type="protein sequence ID" value="APA96052.1"/>
    <property type="molecule type" value="Genomic_DNA"/>
</dbReference>
<evidence type="ECO:0000313" key="2">
    <source>
        <dbReference type="EMBL" id="GAP28401.1"/>
    </source>
</evidence>
<organism evidence="2 3">
    <name type="scientific">Nocardia seriolae</name>
    <dbReference type="NCBI Taxonomy" id="37332"/>
    <lineage>
        <taxon>Bacteria</taxon>
        <taxon>Bacillati</taxon>
        <taxon>Actinomycetota</taxon>
        <taxon>Actinomycetes</taxon>
        <taxon>Mycobacteriales</taxon>
        <taxon>Nocardiaceae</taxon>
        <taxon>Nocardia</taxon>
    </lineage>
</organism>
<dbReference type="EMBL" id="BBYQ01000034">
    <property type="protein sequence ID" value="GAP28401.1"/>
    <property type="molecule type" value="Genomic_DNA"/>
</dbReference>
<keyword evidence="3" id="KW-1185">Reference proteome</keyword>
<accession>A0ABC9YSY8</accession>
<gene>
    <name evidence="1" type="ORF">NS506_01985</name>
    <name evidence="2" type="ORF">NSK11_contig00034-0035</name>
</gene>
<name>A0ABC9YSY8_9NOCA</name>
<dbReference type="Proteomes" id="UP000180166">
    <property type="component" value="Chromosome"/>
</dbReference>
<dbReference type="Proteomes" id="UP000037179">
    <property type="component" value="Unassembled WGS sequence"/>
</dbReference>
<sequence length="101" mass="10862">MRRGDVYRIITVTGRAMNALVISDLDVAEPIGYIFITPIVESPGTRQHVTAPISAVENGSAVVWRTQAVPIAHLEKGEFAGRATTTELAEVDSLLKALFGL</sequence>
<evidence type="ECO:0008006" key="5">
    <source>
        <dbReference type="Google" id="ProtNLM"/>
    </source>
</evidence>
<reference evidence="3" key="1">
    <citation type="submission" date="2015-07" db="EMBL/GenBank/DDBJ databases">
        <title>Nocardia seriolae U-1 whole genome shotgun sequence.</title>
        <authorList>
            <person name="Imajoh M."/>
            <person name="Fukumoto Y."/>
            <person name="Sukeda M."/>
            <person name="Yamane J."/>
            <person name="Yamasaki K."/>
            <person name="Shimizu M."/>
            <person name="Ohnishi K."/>
            <person name="Oshima S."/>
        </authorList>
    </citation>
    <scope>NUCLEOTIDE SEQUENCE [LARGE SCALE GENOMIC DNA]</scope>
    <source>
        <strain evidence="3">U-1</strain>
    </source>
</reference>
<evidence type="ECO:0000313" key="4">
    <source>
        <dbReference type="Proteomes" id="UP000180166"/>
    </source>
</evidence>
<evidence type="ECO:0000313" key="3">
    <source>
        <dbReference type="Proteomes" id="UP000037179"/>
    </source>
</evidence>
<evidence type="ECO:0000313" key="1">
    <source>
        <dbReference type="EMBL" id="APA96052.1"/>
    </source>
</evidence>
<reference evidence="1 4" key="3">
    <citation type="submission" date="2016-10" db="EMBL/GenBank/DDBJ databases">
        <title>Genome sequence of Nocardia seriolae strain EM150506, isolated from Anguila japonica.</title>
        <authorList>
            <person name="Han H.-J."/>
        </authorList>
    </citation>
    <scope>NUCLEOTIDE SEQUENCE [LARGE SCALE GENOMIC DNA]</scope>
    <source>
        <strain evidence="1 4">EM150506</strain>
    </source>
</reference>